<evidence type="ECO:0000313" key="2">
    <source>
        <dbReference type="Proteomes" id="UP001500840"/>
    </source>
</evidence>
<keyword evidence="2" id="KW-1185">Reference proteome</keyword>
<gene>
    <name evidence="1" type="ORF">GCM10023156_15830</name>
</gene>
<dbReference type="Proteomes" id="UP001500840">
    <property type="component" value="Unassembled WGS sequence"/>
</dbReference>
<dbReference type="EMBL" id="BAABGA010000018">
    <property type="protein sequence ID" value="GAA4450136.1"/>
    <property type="molecule type" value="Genomic_DNA"/>
</dbReference>
<protein>
    <submittedName>
        <fullName evidence="1">Uncharacterized protein</fullName>
    </submittedName>
</protein>
<reference evidence="2" key="1">
    <citation type="journal article" date="2019" name="Int. J. Syst. Evol. Microbiol.">
        <title>The Global Catalogue of Microorganisms (GCM) 10K type strain sequencing project: providing services to taxonomists for standard genome sequencing and annotation.</title>
        <authorList>
            <consortium name="The Broad Institute Genomics Platform"/>
            <consortium name="The Broad Institute Genome Sequencing Center for Infectious Disease"/>
            <person name="Wu L."/>
            <person name="Ma J."/>
        </authorList>
    </citation>
    <scope>NUCLEOTIDE SEQUENCE [LARGE SCALE GENOMIC DNA]</scope>
    <source>
        <strain evidence="2">JCM 17759</strain>
    </source>
</reference>
<comment type="caution">
    <text evidence="1">The sequence shown here is derived from an EMBL/GenBank/DDBJ whole genome shotgun (WGS) entry which is preliminary data.</text>
</comment>
<accession>A0ABP8MGE1</accession>
<proteinExistence type="predicted"/>
<sequence>MFSVVCKVTDGLSVAIVRTEPCNTYRSDWAEQWSNTVFAVPNRYKPHDAQGGPQPLQSRLIVGDTAVSLQKKNILTVGAKRRRLER</sequence>
<organism evidence="1 2">
    <name type="scientific">Novipirellula rosea</name>
    <dbReference type="NCBI Taxonomy" id="1031540"/>
    <lineage>
        <taxon>Bacteria</taxon>
        <taxon>Pseudomonadati</taxon>
        <taxon>Planctomycetota</taxon>
        <taxon>Planctomycetia</taxon>
        <taxon>Pirellulales</taxon>
        <taxon>Pirellulaceae</taxon>
        <taxon>Novipirellula</taxon>
    </lineage>
</organism>
<name>A0ABP8MGE1_9BACT</name>
<evidence type="ECO:0000313" key="1">
    <source>
        <dbReference type="EMBL" id="GAA4450136.1"/>
    </source>
</evidence>